<feature type="domain" description="Myb-like" evidence="5">
    <location>
        <begin position="32"/>
        <end position="76"/>
    </location>
</feature>
<keyword evidence="4" id="KW-1133">Transmembrane helix</keyword>
<dbReference type="PROSITE" id="PS51294">
    <property type="entry name" value="HTH_MYB"/>
    <property type="match status" value="2"/>
</dbReference>
<feature type="transmembrane region" description="Helical" evidence="4">
    <location>
        <begin position="369"/>
        <end position="389"/>
    </location>
</feature>
<keyword evidence="4" id="KW-0812">Transmembrane</keyword>
<dbReference type="OMA" id="DRANAMW"/>
<gene>
    <name evidence="7" type="ORF">PHYSODRAFT_343494</name>
</gene>
<dbReference type="CDD" id="cd00167">
    <property type="entry name" value="SANT"/>
    <property type="match status" value="2"/>
</dbReference>
<dbReference type="GeneID" id="20648552"/>
<dbReference type="FunFam" id="1.10.10.60:FF:000010">
    <property type="entry name" value="Transcriptional activator Myb isoform A"/>
    <property type="match status" value="1"/>
</dbReference>
<dbReference type="EMBL" id="JH159151">
    <property type="protein sequence ID" value="EGZ26943.1"/>
    <property type="molecule type" value="Genomic_DNA"/>
</dbReference>
<dbReference type="Proteomes" id="UP000002640">
    <property type="component" value="Unassembled WGS sequence"/>
</dbReference>
<dbReference type="SMR" id="G4YFF8"/>
<dbReference type="InterPro" id="IPR001005">
    <property type="entry name" value="SANT/Myb"/>
</dbReference>
<proteinExistence type="predicted"/>
<feature type="domain" description="Myb-like" evidence="5">
    <location>
        <begin position="77"/>
        <end position="127"/>
    </location>
</feature>
<keyword evidence="4" id="KW-0472">Membrane</keyword>
<evidence type="ECO:0008006" key="9">
    <source>
        <dbReference type="Google" id="ProtNLM"/>
    </source>
</evidence>
<evidence type="ECO:0000259" key="6">
    <source>
        <dbReference type="PROSITE" id="PS51294"/>
    </source>
</evidence>
<dbReference type="GO" id="GO:0005634">
    <property type="term" value="C:nucleus"/>
    <property type="evidence" value="ECO:0007669"/>
    <property type="project" value="TreeGrafter"/>
</dbReference>
<dbReference type="GO" id="GO:0000981">
    <property type="term" value="F:DNA-binding transcription factor activity, RNA polymerase II-specific"/>
    <property type="evidence" value="ECO:0007669"/>
    <property type="project" value="TreeGrafter"/>
</dbReference>
<reference evidence="7 8" key="1">
    <citation type="journal article" date="2006" name="Science">
        <title>Phytophthora genome sequences uncover evolutionary origins and mechanisms of pathogenesis.</title>
        <authorList>
            <person name="Tyler B.M."/>
            <person name="Tripathy S."/>
            <person name="Zhang X."/>
            <person name="Dehal P."/>
            <person name="Jiang R.H."/>
            <person name="Aerts A."/>
            <person name="Arredondo F.D."/>
            <person name="Baxter L."/>
            <person name="Bensasson D."/>
            <person name="Beynon J.L."/>
            <person name="Chapman J."/>
            <person name="Damasceno C.M."/>
            <person name="Dorrance A.E."/>
            <person name="Dou D."/>
            <person name="Dickerman A.W."/>
            <person name="Dubchak I.L."/>
            <person name="Garbelotto M."/>
            <person name="Gijzen M."/>
            <person name="Gordon S.G."/>
            <person name="Govers F."/>
            <person name="Grunwald N.J."/>
            <person name="Huang W."/>
            <person name="Ivors K.L."/>
            <person name="Jones R.W."/>
            <person name="Kamoun S."/>
            <person name="Krampis K."/>
            <person name="Lamour K.H."/>
            <person name="Lee M.K."/>
            <person name="McDonald W.H."/>
            <person name="Medina M."/>
            <person name="Meijer H.J."/>
            <person name="Nordberg E.K."/>
            <person name="Maclean D.J."/>
            <person name="Ospina-Giraldo M.D."/>
            <person name="Morris P.F."/>
            <person name="Phuntumart V."/>
            <person name="Putnam N.H."/>
            <person name="Rash S."/>
            <person name="Rose J.K."/>
            <person name="Sakihama Y."/>
            <person name="Salamov A.A."/>
            <person name="Savidor A."/>
            <person name="Scheuring C.F."/>
            <person name="Smith B.M."/>
            <person name="Sobral B.W."/>
            <person name="Terry A."/>
            <person name="Torto-Alalibo T.A."/>
            <person name="Win J."/>
            <person name="Xu Z."/>
            <person name="Zhang H."/>
            <person name="Grigoriev I.V."/>
            <person name="Rokhsar D.S."/>
            <person name="Boore J.L."/>
        </authorList>
    </citation>
    <scope>NUCLEOTIDE SEQUENCE [LARGE SCALE GENOMIC DNA]</scope>
    <source>
        <strain evidence="7 8">P6497</strain>
    </source>
</reference>
<dbReference type="InterPro" id="IPR009057">
    <property type="entry name" value="Homeodomain-like_sf"/>
</dbReference>
<dbReference type="SUPFAM" id="SSF46689">
    <property type="entry name" value="Homeodomain-like"/>
    <property type="match status" value="1"/>
</dbReference>
<accession>G4YFF8</accession>
<dbReference type="RefSeq" id="XP_009514218.1">
    <property type="nucleotide sequence ID" value="XM_009515923.1"/>
</dbReference>
<dbReference type="KEGG" id="psoj:PHYSODRAFT_343494"/>
<evidence type="ECO:0000256" key="2">
    <source>
        <dbReference type="ARBA" id="ARBA00023125"/>
    </source>
</evidence>
<keyword evidence="1" id="KW-0677">Repeat</keyword>
<dbReference type="Pfam" id="PF00249">
    <property type="entry name" value="Myb_DNA-binding"/>
    <property type="match status" value="2"/>
</dbReference>
<dbReference type="AlphaFoldDB" id="G4YFF8"/>
<feature type="domain" description="HTH myb-type" evidence="6">
    <location>
        <begin position="25"/>
        <end position="76"/>
    </location>
</feature>
<dbReference type="Gene3D" id="1.10.10.60">
    <property type="entry name" value="Homeodomain-like"/>
    <property type="match status" value="2"/>
</dbReference>
<sequence length="402" mass="44606">MMPSQHSAAQLELPQLEAPAPRLRKERKPVCKWTEKEDLLMLKLVQKYGTRHWTIIGTKLPGRNGKQCRERWHNQLDPAIRKEPWSPEEERILRELHDKFGNKWAEIAKMLPGRTDNAIKNHWNSSKRRLKRGVTPTAAAQRKRRDSSGSESNSIGDFPDLPSPVSAGFNEVYPLNTMLTDQVDFASLYPTNFAQSPLAIQTGQLGSPHGPLCWTPTDATYNRLNALWGIPAMPNWASPDFNSPLATATTIEPRSTKVASDRAPVMNGKRLLEDALDSEQKPPPATPQPKKMKKDDPSLEILANAALLQSIGQAVVQDPKSMFGQIVKQTATKMGAAGRRGISASAKRMSAEGEHHQHLVFEGDFPKGVVLGLTLFVTVGGVGVPVALYRYQNWKHGFPQQG</sequence>
<keyword evidence="2" id="KW-0238">DNA-binding</keyword>
<feature type="region of interest" description="Disordered" evidence="3">
    <location>
        <begin position="1"/>
        <end position="24"/>
    </location>
</feature>
<dbReference type="InterPro" id="IPR017930">
    <property type="entry name" value="Myb_dom"/>
</dbReference>
<dbReference type="GO" id="GO:0000978">
    <property type="term" value="F:RNA polymerase II cis-regulatory region sequence-specific DNA binding"/>
    <property type="evidence" value="ECO:0007669"/>
    <property type="project" value="TreeGrafter"/>
</dbReference>
<dbReference type="PANTHER" id="PTHR45614">
    <property type="entry name" value="MYB PROTEIN-RELATED"/>
    <property type="match status" value="1"/>
</dbReference>
<feature type="region of interest" description="Disordered" evidence="3">
    <location>
        <begin position="273"/>
        <end position="295"/>
    </location>
</feature>
<evidence type="ECO:0000256" key="3">
    <source>
        <dbReference type="SAM" id="MobiDB-lite"/>
    </source>
</evidence>
<dbReference type="PANTHER" id="PTHR45614:SF232">
    <property type="entry name" value="TRANSCRIPTION FACTOR MYB3R-2"/>
    <property type="match status" value="1"/>
</dbReference>
<organism evidence="7 8">
    <name type="scientific">Phytophthora sojae (strain P6497)</name>
    <name type="common">Soybean stem and root rot agent</name>
    <name type="synonym">Phytophthora megasperma f. sp. glycines</name>
    <dbReference type="NCBI Taxonomy" id="1094619"/>
    <lineage>
        <taxon>Eukaryota</taxon>
        <taxon>Sar</taxon>
        <taxon>Stramenopiles</taxon>
        <taxon>Oomycota</taxon>
        <taxon>Peronosporomycetes</taxon>
        <taxon>Peronosporales</taxon>
        <taxon>Peronosporaceae</taxon>
        <taxon>Phytophthora</taxon>
    </lineage>
</organism>
<evidence type="ECO:0000259" key="5">
    <source>
        <dbReference type="PROSITE" id="PS50090"/>
    </source>
</evidence>
<dbReference type="PROSITE" id="PS50090">
    <property type="entry name" value="MYB_LIKE"/>
    <property type="match status" value="2"/>
</dbReference>
<evidence type="ECO:0000313" key="7">
    <source>
        <dbReference type="EMBL" id="EGZ26943.1"/>
    </source>
</evidence>
<evidence type="ECO:0000256" key="1">
    <source>
        <dbReference type="ARBA" id="ARBA00022737"/>
    </source>
</evidence>
<keyword evidence="8" id="KW-1185">Reference proteome</keyword>
<evidence type="ECO:0000256" key="4">
    <source>
        <dbReference type="SAM" id="Phobius"/>
    </source>
</evidence>
<dbReference type="InterPro" id="IPR050560">
    <property type="entry name" value="MYB_TF"/>
</dbReference>
<dbReference type="InParanoid" id="G4YFF8"/>
<feature type="domain" description="HTH myb-type" evidence="6">
    <location>
        <begin position="77"/>
        <end position="131"/>
    </location>
</feature>
<feature type="region of interest" description="Disordered" evidence="3">
    <location>
        <begin position="117"/>
        <end position="162"/>
    </location>
</feature>
<dbReference type="SMART" id="SM00717">
    <property type="entry name" value="SANT"/>
    <property type="match status" value="2"/>
</dbReference>
<protein>
    <recommendedName>
        <fullName evidence="9">Myb-like DNA-binding protein</fullName>
    </recommendedName>
</protein>
<evidence type="ECO:0000313" key="8">
    <source>
        <dbReference type="Proteomes" id="UP000002640"/>
    </source>
</evidence>
<name>G4YFF8_PHYSP</name>
<dbReference type="STRING" id="1094619.G4YFF8"/>